<dbReference type="Proteomes" id="UP000310685">
    <property type="component" value="Unassembled WGS sequence"/>
</dbReference>
<evidence type="ECO:0000313" key="8">
    <source>
        <dbReference type="EMBL" id="TIC65527.1"/>
    </source>
</evidence>
<dbReference type="EMBL" id="SPRV01000019">
    <property type="protein sequence ID" value="TIC66819.1"/>
    <property type="molecule type" value="Genomic_DNA"/>
</dbReference>
<dbReference type="EMBL" id="SPRW01000015">
    <property type="protein sequence ID" value="TIC66609.1"/>
    <property type="molecule type" value="Genomic_DNA"/>
</dbReference>
<evidence type="ECO:0000313" key="16">
    <source>
        <dbReference type="Proteomes" id="UP000310708"/>
    </source>
</evidence>
<evidence type="ECO:0000313" key="6">
    <source>
        <dbReference type="EMBL" id="TIC01747.1"/>
    </source>
</evidence>
<dbReference type="InterPro" id="IPR050825">
    <property type="entry name" value="RBM42_RBP45_47-like"/>
</dbReference>
<evidence type="ECO:0000256" key="1">
    <source>
        <dbReference type="ARBA" id="ARBA00022884"/>
    </source>
</evidence>
<feature type="region of interest" description="Disordered" evidence="3">
    <location>
        <begin position="1"/>
        <end position="45"/>
    </location>
</feature>
<dbReference type="PANTHER" id="PTHR47640">
    <property type="entry name" value="TRNA SELENOCYSTEINE 1-ASSOCIATED PROTEIN 1-RELATED-RELATED"/>
    <property type="match status" value="1"/>
</dbReference>
<evidence type="ECO:0000313" key="5">
    <source>
        <dbReference type="EMBL" id="TIB78894.1"/>
    </source>
</evidence>
<reference evidence="11 12" key="1">
    <citation type="submission" date="2019-03" db="EMBL/GenBank/DDBJ databases">
        <title>Sequencing 25 genomes of Wallemia mellicola.</title>
        <authorList>
            <person name="Gostincar C."/>
        </authorList>
    </citation>
    <scope>NUCLEOTIDE SEQUENCE [LARGE SCALE GENOMIC DNA]</scope>
    <source>
        <strain evidence="6 13">EXF-1262</strain>
        <strain evidence="9 14">EXF-1274</strain>
        <strain evidence="10 11">EXF-1277</strain>
        <strain evidence="5 15">EXF-6152</strain>
        <strain evidence="8 16">EXF-757</strain>
        <strain evidence="7 12">EXF-8738</strain>
    </source>
</reference>
<dbReference type="AlphaFoldDB" id="A0A4T0MQL0"/>
<accession>A0A4T0MQL0</accession>
<dbReference type="Proteomes" id="UP000309601">
    <property type="component" value="Unassembled WGS sequence"/>
</dbReference>
<dbReference type="Proteomes" id="UP000307169">
    <property type="component" value="Unassembled WGS sequence"/>
</dbReference>
<comment type="caution">
    <text evidence="5">The sequence shown here is derived from an EMBL/GenBank/DDBJ whole genome shotgun (WGS) entry which is preliminary data.</text>
</comment>
<evidence type="ECO:0000313" key="14">
    <source>
        <dbReference type="Proteomes" id="UP000309601"/>
    </source>
</evidence>
<evidence type="ECO:0000313" key="10">
    <source>
        <dbReference type="EMBL" id="TIC66819.1"/>
    </source>
</evidence>
<gene>
    <name evidence="8" type="ORF">E3Q01_02085</name>
    <name evidence="9" type="ORF">E3Q02_01743</name>
    <name evidence="10" type="ORF">E3Q03_02091</name>
    <name evidence="7" type="ORF">E3Q10_02487</name>
    <name evidence="6" type="ORF">E3Q17_01671</name>
    <name evidence="5" type="ORF">E3Q22_02414</name>
</gene>
<dbReference type="Pfam" id="PF00076">
    <property type="entry name" value="RRM_1"/>
    <property type="match status" value="1"/>
</dbReference>
<dbReference type="OMA" id="YVPSKKF"/>
<proteinExistence type="predicted"/>
<dbReference type="EMBL" id="SPRO01000025">
    <property type="protein sequence ID" value="TIC29662.1"/>
    <property type="molecule type" value="Genomic_DNA"/>
</dbReference>
<evidence type="ECO:0000256" key="3">
    <source>
        <dbReference type="SAM" id="MobiDB-lite"/>
    </source>
</evidence>
<dbReference type="Proteomes" id="UP000310708">
    <property type="component" value="Unassembled WGS sequence"/>
</dbReference>
<dbReference type="SMART" id="SM00360">
    <property type="entry name" value="RRM"/>
    <property type="match status" value="1"/>
</dbReference>
<feature type="compositionally biased region" description="Polar residues" evidence="3">
    <location>
        <begin position="1"/>
        <end position="30"/>
    </location>
</feature>
<dbReference type="EMBL" id="SPRH01000015">
    <property type="protein sequence ID" value="TIC01747.1"/>
    <property type="molecule type" value="Genomic_DNA"/>
</dbReference>
<dbReference type="Proteomes" id="UP000305647">
    <property type="component" value="Unassembled WGS sequence"/>
</dbReference>
<dbReference type="OrthoDB" id="1749473at2759"/>
<dbReference type="SUPFAM" id="SSF54928">
    <property type="entry name" value="RNA-binding domain, RBD"/>
    <property type="match status" value="1"/>
</dbReference>
<evidence type="ECO:0000313" key="12">
    <source>
        <dbReference type="Proteomes" id="UP000305647"/>
    </source>
</evidence>
<dbReference type="EMBL" id="SPRC01000023">
    <property type="protein sequence ID" value="TIB78894.1"/>
    <property type="molecule type" value="Genomic_DNA"/>
</dbReference>
<evidence type="ECO:0000256" key="2">
    <source>
        <dbReference type="PROSITE-ProRule" id="PRU00176"/>
    </source>
</evidence>
<dbReference type="InterPro" id="IPR012677">
    <property type="entry name" value="Nucleotide-bd_a/b_plait_sf"/>
</dbReference>
<dbReference type="PANTHER" id="PTHR47640:SF11">
    <property type="entry name" value="RNA-BINDING PROTEIN 42"/>
    <property type="match status" value="1"/>
</dbReference>
<organism evidence="5 15">
    <name type="scientific">Wallemia mellicola</name>
    <dbReference type="NCBI Taxonomy" id="1708541"/>
    <lineage>
        <taxon>Eukaryota</taxon>
        <taxon>Fungi</taxon>
        <taxon>Dikarya</taxon>
        <taxon>Basidiomycota</taxon>
        <taxon>Wallemiomycotina</taxon>
        <taxon>Wallemiomycetes</taxon>
        <taxon>Wallemiales</taxon>
        <taxon>Wallemiaceae</taxon>
        <taxon>Wallemia</taxon>
    </lineage>
</organism>
<dbReference type="InterPro" id="IPR035979">
    <property type="entry name" value="RBD_domain_sf"/>
</dbReference>
<dbReference type="EMBL" id="SPRX01000022">
    <property type="protein sequence ID" value="TIC65527.1"/>
    <property type="molecule type" value="Genomic_DNA"/>
</dbReference>
<dbReference type="PROSITE" id="PS50102">
    <property type="entry name" value="RRM"/>
    <property type="match status" value="1"/>
</dbReference>
<protein>
    <submittedName>
        <fullName evidence="5">RNA-binding domain-containing protein</fullName>
    </submittedName>
</protein>
<dbReference type="GO" id="GO:0003729">
    <property type="term" value="F:mRNA binding"/>
    <property type="evidence" value="ECO:0007669"/>
    <property type="project" value="InterPro"/>
</dbReference>
<evidence type="ECO:0000313" key="13">
    <source>
        <dbReference type="Proteomes" id="UP000307169"/>
    </source>
</evidence>
<evidence type="ECO:0000259" key="4">
    <source>
        <dbReference type="PROSITE" id="PS50102"/>
    </source>
</evidence>
<evidence type="ECO:0000313" key="7">
    <source>
        <dbReference type="EMBL" id="TIC29662.1"/>
    </source>
</evidence>
<evidence type="ECO:0000313" key="9">
    <source>
        <dbReference type="EMBL" id="TIC66609.1"/>
    </source>
</evidence>
<sequence>MSYSGDQTLNQQSAYVPTTASFKSKSTAQKMNKGDKRKTVLRKGAGQQWEDPTLLDWDPSHYRLFVGNISNDVTEQLLDETFSKFKSYTKSRVVRDKISNKAKYGFIAFADPEDFLKAWKEFDGKYVGNRPITLTKSQTKINHNEIGYRKSSQLNSAKKNRHQPY</sequence>
<dbReference type="Gene3D" id="3.30.70.330">
    <property type="match status" value="1"/>
</dbReference>
<dbReference type="InterPro" id="IPR000504">
    <property type="entry name" value="RRM_dom"/>
</dbReference>
<evidence type="ECO:0000313" key="15">
    <source>
        <dbReference type="Proteomes" id="UP000310685"/>
    </source>
</evidence>
<dbReference type="Proteomes" id="UP000305362">
    <property type="component" value="Unassembled WGS sequence"/>
</dbReference>
<keyword evidence="1 2" id="KW-0694">RNA-binding</keyword>
<feature type="domain" description="RRM" evidence="4">
    <location>
        <begin position="62"/>
        <end position="139"/>
    </location>
</feature>
<evidence type="ECO:0000313" key="11">
    <source>
        <dbReference type="Proteomes" id="UP000305362"/>
    </source>
</evidence>
<name>A0A4T0MQL0_9BASI</name>